<evidence type="ECO:0000256" key="12">
    <source>
        <dbReference type="ARBA" id="ARBA00023447"/>
    </source>
</evidence>
<name>A0ABT1SFM2_9FIRM</name>
<comment type="caution">
    <text evidence="14">The sequence shown here is derived from an EMBL/GenBank/DDBJ whole genome shotgun (WGS) entry which is preliminary data.</text>
</comment>
<proteinExistence type="inferred from homology"/>
<dbReference type="RefSeq" id="WP_256312802.1">
    <property type="nucleotide sequence ID" value="NZ_JANGAC010000020.1"/>
</dbReference>
<evidence type="ECO:0000256" key="8">
    <source>
        <dbReference type="ARBA" id="ARBA00022801"/>
    </source>
</evidence>
<gene>
    <name evidence="14" type="ORF">NE686_19500</name>
</gene>
<protein>
    <recommendedName>
        <fullName evidence="13">Holliday junction resolvase RecU</fullName>
    </recommendedName>
</protein>
<keyword evidence="8" id="KW-0378">Hydrolase</keyword>
<keyword evidence="15" id="KW-1185">Reference proteome</keyword>
<evidence type="ECO:0000256" key="7">
    <source>
        <dbReference type="ARBA" id="ARBA00022763"/>
    </source>
</evidence>
<evidence type="ECO:0000256" key="11">
    <source>
        <dbReference type="ARBA" id="ARBA00023204"/>
    </source>
</evidence>
<dbReference type="InterPro" id="IPR011335">
    <property type="entry name" value="Restrct_endonuc-II-like"/>
</dbReference>
<keyword evidence="9" id="KW-0460">Magnesium</keyword>
<dbReference type="SUPFAM" id="SSF52980">
    <property type="entry name" value="Restriction endonuclease-like"/>
    <property type="match status" value="1"/>
</dbReference>
<evidence type="ECO:0000256" key="1">
    <source>
        <dbReference type="ARBA" id="ARBA00001946"/>
    </source>
</evidence>
<dbReference type="Gene3D" id="3.40.1350.10">
    <property type="match status" value="1"/>
</dbReference>
<organism evidence="14 15">
    <name type="scientific">Tissierella carlieri</name>
    <dbReference type="NCBI Taxonomy" id="689904"/>
    <lineage>
        <taxon>Bacteria</taxon>
        <taxon>Bacillati</taxon>
        <taxon>Bacillota</taxon>
        <taxon>Tissierellia</taxon>
        <taxon>Tissierellales</taxon>
        <taxon>Tissierellaceae</taxon>
        <taxon>Tissierella</taxon>
    </lineage>
</organism>
<evidence type="ECO:0000256" key="10">
    <source>
        <dbReference type="ARBA" id="ARBA00023172"/>
    </source>
</evidence>
<keyword evidence="6" id="KW-0255">Endonuclease</keyword>
<comment type="subcellular location">
    <subcellularLocation>
        <location evidence="2">Cytoplasm</location>
    </subcellularLocation>
</comment>
<evidence type="ECO:0000256" key="5">
    <source>
        <dbReference type="ARBA" id="ARBA00022723"/>
    </source>
</evidence>
<keyword evidence="5" id="KW-0479">Metal-binding</keyword>
<keyword evidence="3" id="KW-0963">Cytoplasm</keyword>
<keyword evidence="11" id="KW-0234">DNA repair</keyword>
<keyword evidence="4" id="KW-0540">Nuclease</keyword>
<sequence length="119" mass="14275">MGYHKGVPIAFDAKETKEENRFPLSNIQEHQIEFIENWYKYGGISFLLVNFTKLDEIYRLDWLTLSWYWKQYQENKGKRGFGSIGFNEFQCNCKRLKSRDGIMLDYLEGIESEKTKNNR</sequence>
<keyword evidence="10" id="KW-0233">DNA recombination</keyword>
<comment type="similarity">
    <text evidence="12">Belongs to the RecU family.</text>
</comment>
<evidence type="ECO:0000313" key="15">
    <source>
        <dbReference type="Proteomes" id="UP001524478"/>
    </source>
</evidence>
<evidence type="ECO:0000256" key="9">
    <source>
        <dbReference type="ARBA" id="ARBA00022842"/>
    </source>
</evidence>
<dbReference type="Pfam" id="PF03838">
    <property type="entry name" value="RecU"/>
    <property type="match status" value="1"/>
</dbReference>
<dbReference type="InterPro" id="IPR004612">
    <property type="entry name" value="Resolv_RecU"/>
</dbReference>
<evidence type="ECO:0000256" key="2">
    <source>
        <dbReference type="ARBA" id="ARBA00004496"/>
    </source>
</evidence>
<comment type="cofactor">
    <cofactor evidence="1">
        <name>Mg(2+)</name>
        <dbReference type="ChEBI" id="CHEBI:18420"/>
    </cofactor>
</comment>
<evidence type="ECO:0000256" key="3">
    <source>
        <dbReference type="ARBA" id="ARBA00022490"/>
    </source>
</evidence>
<evidence type="ECO:0000256" key="6">
    <source>
        <dbReference type="ARBA" id="ARBA00022759"/>
    </source>
</evidence>
<dbReference type="InterPro" id="IPR011856">
    <property type="entry name" value="tRNA_endonuc-like_dom_sf"/>
</dbReference>
<dbReference type="Proteomes" id="UP001524478">
    <property type="component" value="Unassembled WGS sequence"/>
</dbReference>
<keyword evidence="7" id="KW-0227">DNA damage</keyword>
<evidence type="ECO:0000313" key="14">
    <source>
        <dbReference type="EMBL" id="MCQ4925299.1"/>
    </source>
</evidence>
<dbReference type="EMBL" id="JANGAC010000020">
    <property type="protein sequence ID" value="MCQ4925299.1"/>
    <property type="molecule type" value="Genomic_DNA"/>
</dbReference>
<reference evidence="14 15" key="1">
    <citation type="submission" date="2022-06" db="EMBL/GenBank/DDBJ databases">
        <title>Isolation of gut microbiota from human fecal samples.</title>
        <authorList>
            <person name="Pamer E.G."/>
            <person name="Barat B."/>
            <person name="Waligurski E."/>
            <person name="Medina S."/>
            <person name="Paddock L."/>
            <person name="Mostad J."/>
        </authorList>
    </citation>
    <scope>NUCLEOTIDE SEQUENCE [LARGE SCALE GENOMIC DNA]</scope>
    <source>
        <strain evidence="14 15">DFI.7.95</strain>
    </source>
</reference>
<evidence type="ECO:0000256" key="13">
    <source>
        <dbReference type="ARBA" id="ARBA00029523"/>
    </source>
</evidence>
<accession>A0ABT1SFM2</accession>
<evidence type="ECO:0000256" key="4">
    <source>
        <dbReference type="ARBA" id="ARBA00022722"/>
    </source>
</evidence>